<name>A0A4Q5LCI2_9BACT</name>
<evidence type="ECO:0000313" key="1">
    <source>
        <dbReference type="EMBL" id="RYU80742.1"/>
    </source>
</evidence>
<proteinExistence type="predicted"/>
<dbReference type="Proteomes" id="UP000294155">
    <property type="component" value="Unassembled WGS sequence"/>
</dbReference>
<keyword evidence="2" id="KW-1185">Reference proteome</keyword>
<dbReference type="RefSeq" id="WP_129920573.1">
    <property type="nucleotide sequence ID" value="NZ_SEWE01000012.1"/>
</dbReference>
<sequence>MKYFPILLVLFFSSLSLYGQKKDNLRFDIKAFSEKQELASWLNQYDQVAWHTSDSVAAQPQRRKQLDGSWFCFQDQQQVWHALYGKYQQHAFVPEFHYTVINGMISETKQGIDTARCNAYARALRLVNREIKPLRDSTGVQFNPFVRLNPDKSISVWIFPAYQPDGTAVYGGEFAYKLNSAGNRIVERTHYFKGKFLGFKTDKPQDIRLNYRDLKEPTLGSIFFVIYYREYFTRIVIDNSESISTLFRGEKGDYSWVHTQKALTPGTKSGN</sequence>
<protein>
    <submittedName>
        <fullName evidence="1">Uncharacterized protein</fullName>
    </submittedName>
</protein>
<gene>
    <name evidence="1" type="ORF">EWM57_07765</name>
</gene>
<reference evidence="1 2" key="1">
    <citation type="submission" date="2019-02" db="EMBL/GenBank/DDBJ databases">
        <title>Bacterial novel species isolated from soil.</title>
        <authorList>
            <person name="Jung H.-Y."/>
        </authorList>
    </citation>
    <scope>NUCLEOTIDE SEQUENCE [LARGE SCALE GENOMIC DNA]</scope>
    <source>
        <strain evidence="1 2">1-3-3-3</strain>
    </source>
</reference>
<dbReference type="OrthoDB" id="644481at2"/>
<organism evidence="1 2">
    <name type="scientific">Hymenobacter persicinus</name>
    <dbReference type="NCBI Taxonomy" id="2025506"/>
    <lineage>
        <taxon>Bacteria</taxon>
        <taxon>Pseudomonadati</taxon>
        <taxon>Bacteroidota</taxon>
        <taxon>Cytophagia</taxon>
        <taxon>Cytophagales</taxon>
        <taxon>Hymenobacteraceae</taxon>
        <taxon>Hymenobacter</taxon>
    </lineage>
</organism>
<accession>A0A4Q5LCI2</accession>
<dbReference type="EMBL" id="SEWE01000012">
    <property type="protein sequence ID" value="RYU80742.1"/>
    <property type="molecule type" value="Genomic_DNA"/>
</dbReference>
<comment type="caution">
    <text evidence="1">The sequence shown here is derived from an EMBL/GenBank/DDBJ whole genome shotgun (WGS) entry which is preliminary data.</text>
</comment>
<evidence type="ECO:0000313" key="2">
    <source>
        <dbReference type="Proteomes" id="UP000294155"/>
    </source>
</evidence>
<dbReference type="AlphaFoldDB" id="A0A4Q5LCI2"/>